<feature type="region of interest" description="Disordered" evidence="1">
    <location>
        <begin position="128"/>
        <end position="154"/>
    </location>
</feature>
<sequence length="166" mass="18895">MQFKAPRKIEGVDTTDIAEKYENGKISKHEISLERKDFVDTNINIEISKDDDTKKSEVYGMNLKKDRVSSLGSTLTARKTEMSKSSGQNHDYIMPKNVNDEIDDIIDISDINDYYPSSMQKIKIEQRANLRGEDHSGDTEPEALSSDTYPYSEDEGCLDVDINELF</sequence>
<evidence type="ECO:0000256" key="1">
    <source>
        <dbReference type="SAM" id="MobiDB-lite"/>
    </source>
</evidence>
<dbReference type="AlphaFoldDB" id="A0A1R1X6C5"/>
<keyword evidence="3" id="KW-1185">Reference proteome</keyword>
<name>A0A1R1X6C5_9FUNG</name>
<organism evidence="2 3">
    <name type="scientific">Smittium culicis</name>
    <dbReference type="NCBI Taxonomy" id="133412"/>
    <lineage>
        <taxon>Eukaryota</taxon>
        <taxon>Fungi</taxon>
        <taxon>Fungi incertae sedis</taxon>
        <taxon>Zoopagomycota</taxon>
        <taxon>Kickxellomycotina</taxon>
        <taxon>Harpellomycetes</taxon>
        <taxon>Harpellales</taxon>
        <taxon>Legeriomycetaceae</taxon>
        <taxon>Smittium</taxon>
    </lineage>
</organism>
<feature type="compositionally biased region" description="Basic and acidic residues" evidence="1">
    <location>
        <begin position="128"/>
        <end position="138"/>
    </location>
</feature>
<evidence type="ECO:0000313" key="3">
    <source>
        <dbReference type="Proteomes" id="UP000187283"/>
    </source>
</evidence>
<dbReference type="Proteomes" id="UP000187283">
    <property type="component" value="Unassembled WGS sequence"/>
</dbReference>
<evidence type="ECO:0000313" key="2">
    <source>
        <dbReference type="EMBL" id="OMJ10185.1"/>
    </source>
</evidence>
<accession>A0A1R1X6C5</accession>
<reference evidence="2 3" key="1">
    <citation type="submission" date="2017-01" db="EMBL/GenBank/DDBJ databases">
        <authorList>
            <person name="Mah S.A."/>
            <person name="Swanson W.J."/>
            <person name="Moy G.W."/>
            <person name="Vacquier V.D."/>
        </authorList>
    </citation>
    <scope>NUCLEOTIDE SEQUENCE [LARGE SCALE GENOMIC DNA]</scope>
    <source>
        <strain evidence="2 3">GSMNP</strain>
    </source>
</reference>
<protein>
    <submittedName>
        <fullName evidence="2">Uncharacterized protein</fullName>
    </submittedName>
</protein>
<dbReference type="EMBL" id="LSSN01005119">
    <property type="protein sequence ID" value="OMJ10185.1"/>
    <property type="molecule type" value="Genomic_DNA"/>
</dbReference>
<comment type="caution">
    <text evidence="2">The sequence shown here is derived from an EMBL/GenBank/DDBJ whole genome shotgun (WGS) entry which is preliminary data.</text>
</comment>
<proteinExistence type="predicted"/>
<gene>
    <name evidence="2" type="ORF">AYI70_g10480</name>
</gene>